<feature type="compositionally biased region" description="Low complexity" evidence="1">
    <location>
        <begin position="184"/>
        <end position="201"/>
    </location>
</feature>
<gene>
    <name evidence="3" type="ORF">MKZ38_004276</name>
</gene>
<feature type="compositionally biased region" description="Polar residues" evidence="1">
    <location>
        <begin position="211"/>
        <end position="227"/>
    </location>
</feature>
<feature type="compositionally biased region" description="Low complexity" evidence="1">
    <location>
        <begin position="366"/>
        <end position="380"/>
    </location>
</feature>
<protein>
    <submittedName>
        <fullName evidence="3">Uncharacterized protein</fullName>
    </submittedName>
</protein>
<dbReference type="Proteomes" id="UP001201980">
    <property type="component" value="Unassembled WGS sequence"/>
</dbReference>
<evidence type="ECO:0000256" key="2">
    <source>
        <dbReference type="SAM" id="Phobius"/>
    </source>
</evidence>
<keyword evidence="2" id="KW-0472">Membrane</keyword>
<evidence type="ECO:0000313" key="4">
    <source>
        <dbReference type="Proteomes" id="UP001201980"/>
    </source>
</evidence>
<keyword evidence="2" id="KW-0812">Transmembrane</keyword>
<feature type="compositionally biased region" description="Polar residues" evidence="1">
    <location>
        <begin position="381"/>
        <end position="390"/>
    </location>
</feature>
<name>A0AAD5WR62_9PEZI</name>
<feature type="region of interest" description="Disordered" evidence="1">
    <location>
        <begin position="273"/>
        <end position="310"/>
    </location>
</feature>
<feature type="compositionally biased region" description="Polar residues" evidence="1">
    <location>
        <begin position="286"/>
        <end position="303"/>
    </location>
</feature>
<feature type="region of interest" description="Disordered" evidence="1">
    <location>
        <begin position="181"/>
        <end position="241"/>
    </location>
</feature>
<dbReference type="EMBL" id="JAKWBI020000250">
    <property type="protein sequence ID" value="KAJ2897947.1"/>
    <property type="molecule type" value="Genomic_DNA"/>
</dbReference>
<accession>A0AAD5WR62</accession>
<sequence length="459" mass="46695">MRAAAVLPFLGLARAAMRRSPDAALMPRETNLLSDDEMPLAEMMDKGISPVPTQAPKPRYAEADLFAREVESNTCGYVHYNDDPDDDVYAISCDTAYTCTNAGTIRDCCASSSCSAGAFSTVCLDAVDCPSDGPSAGTFCCTYSTRYPYCASYLWSTSTDPTDIYTLLNCRVDTTKRIGVIEADSTTSGESSEPTPETTASTDEESGSGGTVTATPTGSTETPITDTNQDEDTSDGGGGGSNTGAIVGGVVGGVAGIGLIVLAGVLLYKHRSRKSAGGKDGGANAPATQFSNQPQPQSMQQTYGPGAGAAAGGMAAGYAAGSNANTPGNTQSMYSHPPPHSPDPSAGYPSPTASPAPKYGHMSQYSNMDASMNNNNNSNAISPSGYSNPAGTPGTMYATPSPGNDGGGQGYPIPPAGSYPVQNQSPGPGGYNNPQAPGQVAEAPTDNVVGSHGNRAELG</sequence>
<feature type="transmembrane region" description="Helical" evidence="2">
    <location>
        <begin position="245"/>
        <end position="268"/>
    </location>
</feature>
<keyword evidence="4" id="KW-1185">Reference proteome</keyword>
<dbReference type="AlphaFoldDB" id="A0AAD5WR62"/>
<proteinExistence type="predicted"/>
<organism evidence="3 4">
    <name type="scientific">Zalerion maritima</name>
    <dbReference type="NCBI Taxonomy" id="339359"/>
    <lineage>
        <taxon>Eukaryota</taxon>
        <taxon>Fungi</taxon>
        <taxon>Dikarya</taxon>
        <taxon>Ascomycota</taxon>
        <taxon>Pezizomycotina</taxon>
        <taxon>Sordariomycetes</taxon>
        <taxon>Lulworthiomycetidae</taxon>
        <taxon>Lulworthiales</taxon>
        <taxon>Lulworthiaceae</taxon>
        <taxon>Zalerion</taxon>
    </lineage>
</organism>
<feature type="region of interest" description="Disordered" evidence="1">
    <location>
        <begin position="322"/>
        <end position="459"/>
    </location>
</feature>
<comment type="caution">
    <text evidence="3">The sequence shown here is derived from an EMBL/GenBank/DDBJ whole genome shotgun (WGS) entry which is preliminary data.</text>
</comment>
<reference evidence="3" key="1">
    <citation type="submission" date="2022-07" db="EMBL/GenBank/DDBJ databases">
        <title>Draft genome sequence of Zalerion maritima ATCC 34329, a (micro)plastics degrading marine fungus.</title>
        <authorList>
            <person name="Paco A."/>
            <person name="Goncalves M.F.M."/>
            <person name="Rocha-Santos T.A.P."/>
            <person name="Alves A."/>
        </authorList>
    </citation>
    <scope>NUCLEOTIDE SEQUENCE</scope>
    <source>
        <strain evidence="3">ATCC 34329</strain>
    </source>
</reference>
<feature type="compositionally biased region" description="Polar residues" evidence="1">
    <location>
        <begin position="420"/>
        <end position="436"/>
    </location>
</feature>
<keyword evidence="2" id="KW-1133">Transmembrane helix</keyword>
<evidence type="ECO:0000256" key="1">
    <source>
        <dbReference type="SAM" id="MobiDB-lite"/>
    </source>
</evidence>
<feature type="compositionally biased region" description="Polar residues" evidence="1">
    <location>
        <begin position="322"/>
        <end position="334"/>
    </location>
</feature>
<evidence type="ECO:0000313" key="3">
    <source>
        <dbReference type="EMBL" id="KAJ2897947.1"/>
    </source>
</evidence>